<proteinExistence type="inferred from homology"/>
<evidence type="ECO:0000256" key="4">
    <source>
        <dbReference type="ARBA" id="ARBA00022989"/>
    </source>
</evidence>
<evidence type="ECO:0000313" key="9">
    <source>
        <dbReference type="Proteomes" id="UP000236544"/>
    </source>
</evidence>
<dbReference type="OrthoDB" id="2802411at2759"/>
<dbReference type="EMBL" id="LN890534">
    <property type="protein sequence ID" value="CUS24670.1"/>
    <property type="molecule type" value="Genomic_DNA"/>
</dbReference>
<feature type="transmembrane region" description="Helical" evidence="7">
    <location>
        <begin position="12"/>
        <end position="30"/>
    </location>
</feature>
<feature type="transmembrane region" description="Helical" evidence="7">
    <location>
        <begin position="36"/>
        <end position="58"/>
    </location>
</feature>
<evidence type="ECO:0000256" key="2">
    <source>
        <dbReference type="ARBA" id="ARBA00009530"/>
    </source>
</evidence>
<evidence type="ECO:0000256" key="6">
    <source>
        <dbReference type="SAM" id="MobiDB-lite"/>
    </source>
</evidence>
<evidence type="ECO:0000256" key="1">
    <source>
        <dbReference type="ARBA" id="ARBA00004370"/>
    </source>
</evidence>
<accession>A0A0P1KWL8</accession>
<keyword evidence="5 7" id="KW-0472">Membrane</keyword>
<gene>
    <name evidence="8" type="ORF">LAQU0_S18e01552g</name>
</gene>
<evidence type="ECO:0000313" key="8">
    <source>
        <dbReference type="EMBL" id="CUS24670.1"/>
    </source>
</evidence>
<keyword evidence="9" id="KW-1185">Reference proteome</keyword>
<dbReference type="Pfam" id="PF01679">
    <property type="entry name" value="Pmp3"/>
    <property type="match status" value="1"/>
</dbReference>
<name>A0A0P1KWL8_9SACH</name>
<dbReference type="Proteomes" id="UP000236544">
    <property type="component" value="Unassembled WGS sequence"/>
</dbReference>
<reference evidence="9" key="1">
    <citation type="submission" date="2015-10" db="EMBL/GenBank/DDBJ databases">
        <authorList>
            <person name="Devillers H."/>
        </authorList>
    </citation>
    <scope>NUCLEOTIDE SEQUENCE [LARGE SCALE GENOMIC DNA]</scope>
</reference>
<evidence type="ECO:0000256" key="7">
    <source>
        <dbReference type="SAM" id="Phobius"/>
    </source>
</evidence>
<sequence length="126" mass="14021">MSNIYSFNKDDLILAILGFVIPPLPVMIRCGLRKDFWINFLLCFLLGFPAIFHAIYVIHKTSREHPLNRGDSEADLEAQEHLTAPEASKNSEPEEAGQIDEVPPAYNQVPTGTPAAHAATDNKIQH</sequence>
<dbReference type="PANTHER" id="PTHR21659:SF42">
    <property type="entry name" value="UPF0057 MEMBRANE PROTEIN ZK632.10-RELATED"/>
    <property type="match status" value="1"/>
</dbReference>
<dbReference type="GO" id="GO:0016020">
    <property type="term" value="C:membrane"/>
    <property type="evidence" value="ECO:0007669"/>
    <property type="project" value="UniProtKB-SubCell"/>
</dbReference>
<keyword evidence="4 7" id="KW-1133">Transmembrane helix</keyword>
<organism evidence="8 9">
    <name type="scientific">Lachancea quebecensis</name>
    <dbReference type="NCBI Taxonomy" id="1654605"/>
    <lineage>
        <taxon>Eukaryota</taxon>
        <taxon>Fungi</taxon>
        <taxon>Dikarya</taxon>
        <taxon>Ascomycota</taxon>
        <taxon>Saccharomycotina</taxon>
        <taxon>Saccharomycetes</taxon>
        <taxon>Saccharomycetales</taxon>
        <taxon>Saccharomycetaceae</taxon>
        <taxon>Lachancea</taxon>
    </lineage>
</organism>
<dbReference type="InterPro" id="IPR000612">
    <property type="entry name" value="PMP3"/>
</dbReference>
<protein>
    <submittedName>
        <fullName evidence="8">LAQU0S18e01552g1_1</fullName>
    </submittedName>
</protein>
<comment type="similarity">
    <text evidence="2">Belongs to the UPF0057 (PMP3) family.</text>
</comment>
<feature type="region of interest" description="Disordered" evidence="6">
    <location>
        <begin position="65"/>
        <end position="126"/>
    </location>
</feature>
<comment type="subcellular location">
    <subcellularLocation>
        <location evidence="1">Membrane</location>
    </subcellularLocation>
</comment>
<keyword evidence="3 7" id="KW-0812">Transmembrane</keyword>
<dbReference type="AlphaFoldDB" id="A0A0P1KWL8"/>
<dbReference type="PANTHER" id="PTHR21659">
    <property type="entry name" value="HYDROPHOBIC PROTEIN RCI2 LOW TEMPERATURE AND SALT RESPONSIVE PROTEIN LTI6 -RELATED"/>
    <property type="match status" value="1"/>
</dbReference>
<evidence type="ECO:0000256" key="5">
    <source>
        <dbReference type="ARBA" id="ARBA00023136"/>
    </source>
</evidence>
<evidence type="ECO:0000256" key="3">
    <source>
        <dbReference type="ARBA" id="ARBA00022692"/>
    </source>
</evidence>